<evidence type="ECO:0000256" key="8">
    <source>
        <dbReference type="PIRSR" id="PIRSR001093-1"/>
    </source>
</evidence>
<dbReference type="STRING" id="1220926.S2JHG2"/>
<dbReference type="Gene3D" id="3.20.20.80">
    <property type="entry name" value="Glycosidases"/>
    <property type="match status" value="1"/>
</dbReference>
<evidence type="ECO:0000256" key="1">
    <source>
        <dbReference type="ARBA" id="ARBA00001231"/>
    </source>
</evidence>
<proteinExistence type="inferred from homology"/>
<evidence type="ECO:0000256" key="5">
    <source>
        <dbReference type="ARBA" id="ARBA00023180"/>
    </source>
</evidence>
<keyword evidence="5" id="KW-0325">Glycoprotein</keyword>
<evidence type="ECO:0000256" key="4">
    <source>
        <dbReference type="ARBA" id="ARBA00022801"/>
    </source>
</evidence>
<protein>
    <recommendedName>
        <fullName evidence="7">Beta-hexosaminidase</fullName>
        <ecNumber evidence="7">3.2.1.52</ecNumber>
    </recommendedName>
</protein>
<dbReference type="InParanoid" id="S2JHG2"/>
<evidence type="ECO:0000256" key="9">
    <source>
        <dbReference type="SAM" id="SignalP"/>
    </source>
</evidence>
<dbReference type="Pfam" id="PF14845">
    <property type="entry name" value="Glycohydro_20b2"/>
    <property type="match status" value="1"/>
</dbReference>
<evidence type="ECO:0000256" key="6">
    <source>
        <dbReference type="ARBA" id="ARBA00023295"/>
    </source>
</evidence>
<keyword evidence="13" id="KW-1185">Reference proteome</keyword>
<dbReference type="InterPro" id="IPR015883">
    <property type="entry name" value="Glyco_hydro_20_cat"/>
</dbReference>
<dbReference type="Proteomes" id="UP000014254">
    <property type="component" value="Unassembled WGS sequence"/>
</dbReference>
<evidence type="ECO:0000256" key="7">
    <source>
        <dbReference type="PIRNR" id="PIRNR001093"/>
    </source>
</evidence>
<comment type="similarity">
    <text evidence="2 7">Belongs to the glycosyl hydrolase 20 family.</text>
</comment>
<sequence length="565" mass="62810">MKLLSVIAACALVSAGVEAKTFLFPIPQDVAWAGTSTTLSSNFKISGAQNTHVKSAAKRYLSLIKSEKWVPVQVATDKTKVKAVKGQLKGLNIKVKDNKAKLDIDVDESYKLDVPSQGGYATLSANTWVGALRALETFSQLVVADGKKLVAHTATIKDQPSYGHRGILLDTSRNYYPVKDILRIIEAQAYNKMNVLHWHATDSQSWPLYFKSHPELSQKGAYSSKEVYTPADVKKILSFAESRGVRVILEIDMPAHTATIGESHPDYLICADEFWAAYAAEPPAGQLDPLNDKALGLVKDIIKEAAHTFPDTLYHTGGDEINTACWDLDAGIQKYTKKNNMTTSEVWFEWTNKVLSYVNKKTDKRPIIWEDPIKDGGSYPKNTVVQSWLKPPSVYTELGHDVIVSNYDYFYLDCGHGGWVGNDDRYISPTQTETASDTFNYGGVGGSWCAPFKTWQRIYSYDMSYGVEKNHKGKVLGGEVAMWAEQTGPTVIDGRLWPRSAAAAEVYWSGSYDKKGGRRTVKTASERFYDWVFRLQARGIDAEPVQPKYCARHPGACDLNDPNAK</sequence>
<dbReference type="InterPro" id="IPR029019">
    <property type="entry name" value="HEX_eukaryotic_N"/>
</dbReference>
<feature type="signal peptide" evidence="9">
    <location>
        <begin position="1"/>
        <end position="19"/>
    </location>
</feature>
<dbReference type="FunFam" id="3.20.20.80:FF:000063">
    <property type="entry name" value="Beta-hexosaminidase"/>
    <property type="match status" value="1"/>
</dbReference>
<comment type="catalytic activity">
    <reaction evidence="1 7">
        <text>Hydrolysis of terminal non-reducing N-acetyl-D-hexosamine residues in N-acetyl-beta-D-hexosaminides.</text>
        <dbReference type="EC" id="3.2.1.52"/>
    </reaction>
</comment>
<dbReference type="SUPFAM" id="SSF55545">
    <property type="entry name" value="beta-N-acetylhexosaminidase-like domain"/>
    <property type="match status" value="1"/>
</dbReference>
<dbReference type="PANTHER" id="PTHR22600">
    <property type="entry name" value="BETA-HEXOSAMINIDASE"/>
    <property type="match status" value="1"/>
</dbReference>
<dbReference type="InterPro" id="IPR025705">
    <property type="entry name" value="Beta_hexosaminidase_sua/sub"/>
</dbReference>
<dbReference type="PIRSF" id="PIRSF001093">
    <property type="entry name" value="B-hxosamndse_ab_euk"/>
    <property type="match status" value="1"/>
</dbReference>
<dbReference type="GO" id="GO:0005975">
    <property type="term" value="P:carbohydrate metabolic process"/>
    <property type="evidence" value="ECO:0007669"/>
    <property type="project" value="InterPro"/>
</dbReference>
<evidence type="ECO:0000259" key="11">
    <source>
        <dbReference type="Pfam" id="PF14845"/>
    </source>
</evidence>
<keyword evidence="6 7" id="KW-0326">Glycosidase</keyword>
<feature type="chain" id="PRO_5004509091" description="Beta-hexosaminidase" evidence="9">
    <location>
        <begin position="20"/>
        <end position="565"/>
    </location>
</feature>
<dbReference type="GO" id="GO:0016020">
    <property type="term" value="C:membrane"/>
    <property type="evidence" value="ECO:0007669"/>
    <property type="project" value="TreeGrafter"/>
</dbReference>
<dbReference type="OMA" id="STSYYNW"/>
<evidence type="ECO:0000256" key="3">
    <source>
        <dbReference type="ARBA" id="ARBA00022729"/>
    </source>
</evidence>
<dbReference type="GO" id="GO:0004563">
    <property type="term" value="F:beta-N-acetylhexosaminidase activity"/>
    <property type="evidence" value="ECO:0007669"/>
    <property type="project" value="UniProtKB-EC"/>
</dbReference>
<dbReference type="PRINTS" id="PR00738">
    <property type="entry name" value="GLHYDRLASE20"/>
</dbReference>
<dbReference type="SUPFAM" id="SSF51445">
    <property type="entry name" value="(Trans)glycosidases"/>
    <property type="match status" value="1"/>
</dbReference>
<dbReference type="Pfam" id="PF00728">
    <property type="entry name" value="Glyco_hydro_20"/>
    <property type="match status" value="1"/>
</dbReference>
<feature type="domain" description="Beta-hexosaminidase eukaryotic type N-terminal" evidence="11">
    <location>
        <begin position="23"/>
        <end position="141"/>
    </location>
</feature>
<dbReference type="InterPro" id="IPR017853">
    <property type="entry name" value="GH"/>
</dbReference>
<accession>S2JHG2</accession>
<reference evidence="13" key="1">
    <citation type="submission" date="2013-05" db="EMBL/GenBank/DDBJ databases">
        <title>The Genome sequence of Mucor circinelloides f. circinelloides 1006PhL.</title>
        <authorList>
            <consortium name="The Broad Institute Genomics Platform"/>
            <person name="Cuomo C."/>
            <person name="Earl A."/>
            <person name="Findley K."/>
            <person name="Lee S.C."/>
            <person name="Walker B."/>
            <person name="Young S."/>
            <person name="Zeng Q."/>
            <person name="Gargeya S."/>
            <person name="Fitzgerald M."/>
            <person name="Haas B."/>
            <person name="Abouelleil A."/>
            <person name="Allen A.W."/>
            <person name="Alvarado L."/>
            <person name="Arachchi H.M."/>
            <person name="Berlin A.M."/>
            <person name="Chapman S.B."/>
            <person name="Gainer-Dewar J."/>
            <person name="Goldberg J."/>
            <person name="Griggs A."/>
            <person name="Gujja S."/>
            <person name="Hansen M."/>
            <person name="Howarth C."/>
            <person name="Imamovic A."/>
            <person name="Ireland A."/>
            <person name="Larimer J."/>
            <person name="McCowan C."/>
            <person name="Murphy C."/>
            <person name="Pearson M."/>
            <person name="Poon T.W."/>
            <person name="Priest M."/>
            <person name="Roberts A."/>
            <person name="Saif S."/>
            <person name="Shea T."/>
            <person name="Sisk P."/>
            <person name="Sykes S."/>
            <person name="Wortman J."/>
            <person name="Nusbaum C."/>
            <person name="Birren B."/>
        </authorList>
    </citation>
    <scope>NUCLEOTIDE SEQUENCE [LARGE SCALE GENOMIC DNA]</scope>
    <source>
        <strain evidence="13">1006PhL</strain>
    </source>
</reference>
<evidence type="ECO:0000259" key="10">
    <source>
        <dbReference type="Pfam" id="PF00728"/>
    </source>
</evidence>
<dbReference type="InterPro" id="IPR029018">
    <property type="entry name" value="Hex-like_dom2"/>
</dbReference>
<dbReference type="eggNOG" id="KOG2499">
    <property type="taxonomic scope" value="Eukaryota"/>
</dbReference>
<dbReference type="CDD" id="cd06562">
    <property type="entry name" value="GH20_HexA_HexB-like"/>
    <property type="match status" value="1"/>
</dbReference>
<feature type="active site" description="Proton donor" evidence="8">
    <location>
        <position position="320"/>
    </location>
</feature>
<feature type="domain" description="Glycoside hydrolase family 20 catalytic" evidence="10">
    <location>
        <begin position="162"/>
        <end position="510"/>
    </location>
</feature>
<evidence type="ECO:0000313" key="12">
    <source>
        <dbReference type="EMBL" id="EPB89329.1"/>
    </source>
</evidence>
<keyword evidence="3 9" id="KW-0732">Signal</keyword>
<gene>
    <name evidence="12" type="ORF">HMPREF1544_03838</name>
</gene>
<evidence type="ECO:0000256" key="2">
    <source>
        <dbReference type="ARBA" id="ARBA00006285"/>
    </source>
</evidence>
<name>S2JHG2_MUCC1</name>
<dbReference type="Gene3D" id="3.30.379.10">
    <property type="entry name" value="Chitobiase/beta-hexosaminidase domain 2-like"/>
    <property type="match status" value="1"/>
</dbReference>
<dbReference type="VEuPathDB" id="FungiDB:HMPREF1544_03838"/>
<dbReference type="OrthoDB" id="428480at2759"/>
<evidence type="ECO:0000313" key="13">
    <source>
        <dbReference type="Proteomes" id="UP000014254"/>
    </source>
</evidence>
<dbReference type="GO" id="GO:0030203">
    <property type="term" value="P:glycosaminoglycan metabolic process"/>
    <property type="evidence" value="ECO:0007669"/>
    <property type="project" value="TreeGrafter"/>
</dbReference>
<dbReference type="PANTHER" id="PTHR22600:SF26">
    <property type="entry name" value="BETA-N-ACETYLHEXOSAMINIDASE"/>
    <property type="match status" value="1"/>
</dbReference>
<dbReference type="EC" id="3.2.1.52" evidence="7"/>
<dbReference type="EMBL" id="KE123936">
    <property type="protein sequence ID" value="EPB89329.1"/>
    <property type="molecule type" value="Genomic_DNA"/>
</dbReference>
<dbReference type="AlphaFoldDB" id="S2JHG2"/>
<organism evidence="12 13">
    <name type="scientific">Mucor circinelloides f. circinelloides (strain 1006PhL)</name>
    <name type="common">Mucormycosis agent</name>
    <name type="synonym">Calyptromyces circinelloides</name>
    <dbReference type="NCBI Taxonomy" id="1220926"/>
    <lineage>
        <taxon>Eukaryota</taxon>
        <taxon>Fungi</taxon>
        <taxon>Fungi incertae sedis</taxon>
        <taxon>Mucoromycota</taxon>
        <taxon>Mucoromycotina</taxon>
        <taxon>Mucoromycetes</taxon>
        <taxon>Mucorales</taxon>
        <taxon>Mucorineae</taxon>
        <taxon>Mucoraceae</taxon>
        <taxon>Mucor</taxon>
    </lineage>
</organism>
<keyword evidence="4 7" id="KW-0378">Hydrolase</keyword>